<dbReference type="InterPro" id="IPR020556">
    <property type="entry name" value="Amidase_CS"/>
</dbReference>
<comment type="catalytic activity">
    <reaction evidence="6 7">
        <text>L-glutamyl-tRNA(Gln) + L-glutamine + ATP + H2O = L-glutaminyl-tRNA(Gln) + L-glutamate + ADP + phosphate + H(+)</text>
        <dbReference type="Rhea" id="RHEA:17521"/>
        <dbReference type="Rhea" id="RHEA-COMP:9681"/>
        <dbReference type="Rhea" id="RHEA-COMP:9684"/>
        <dbReference type="ChEBI" id="CHEBI:15377"/>
        <dbReference type="ChEBI" id="CHEBI:15378"/>
        <dbReference type="ChEBI" id="CHEBI:29985"/>
        <dbReference type="ChEBI" id="CHEBI:30616"/>
        <dbReference type="ChEBI" id="CHEBI:43474"/>
        <dbReference type="ChEBI" id="CHEBI:58359"/>
        <dbReference type="ChEBI" id="CHEBI:78520"/>
        <dbReference type="ChEBI" id="CHEBI:78521"/>
        <dbReference type="ChEBI" id="CHEBI:456216"/>
        <dbReference type="EC" id="6.3.5.7"/>
    </reaction>
</comment>
<dbReference type="Gene3D" id="3.90.1300.10">
    <property type="entry name" value="Amidase signature (AS) domain"/>
    <property type="match status" value="1"/>
</dbReference>
<accession>A0AAD4LFM0</accession>
<comment type="caution">
    <text evidence="9">The sequence shown here is derived from an EMBL/GenBank/DDBJ whole genome shotgun (WGS) entry which is preliminary data.</text>
</comment>
<dbReference type="AlphaFoldDB" id="A0AAD4LFM0"/>
<dbReference type="GO" id="GO:0030956">
    <property type="term" value="C:glutamyl-tRNA(Gln) amidotransferase complex"/>
    <property type="evidence" value="ECO:0007669"/>
    <property type="project" value="UniProtKB-UniRule"/>
</dbReference>
<evidence type="ECO:0000313" key="10">
    <source>
        <dbReference type="Proteomes" id="UP001201163"/>
    </source>
</evidence>
<dbReference type="GO" id="GO:0005739">
    <property type="term" value="C:mitochondrion"/>
    <property type="evidence" value="ECO:0007669"/>
    <property type="project" value="UniProtKB-SubCell"/>
</dbReference>
<dbReference type="EC" id="6.3.5.7" evidence="7"/>
<comment type="subunit">
    <text evidence="7">Subunit of the heterotrimeric GatCAB amidotransferase (AdT) complex, composed of A, B and C subunits.</text>
</comment>
<feature type="active site" description="Charge relay system" evidence="7">
    <location>
        <position position="144"/>
    </location>
</feature>
<comment type="subcellular location">
    <subcellularLocation>
        <location evidence="7">Mitochondrion</location>
    </subcellularLocation>
</comment>
<gene>
    <name evidence="9" type="ORF">EDB92DRAFT_1935017</name>
</gene>
<evidence type="ECO:0000256" key="4">
    <source>
        <dbReference type="ARBA" id="ARBA00022840"/>
    </source>
</evidence>
<dbReference type="EMBL" id="JAKELL010000025">
    <property type="protein sequence ID" value="KAH8991657.1"/>
    <property type="molecule type" value="Genomic_DNA"/>
</dbReference>
<keyword evidence="5 7" id="KW-0648">Protein biosynthesis</keyword>
<evidence type="ECO:0000256" key="1">
    <source>
        <dbReference type="ARBA" id="ARBA00008069"/>
    </source>
</evidence>
<dbReference type="SUPFAM" id="SSF75304">
    <property type="entry name" value="Amidase signature (AS) enzymes"/>
    <property type="match status" value="1"/>
</dbReference>
<reference evidence="9" key="1">
    <citation type="submission" date="2022-01" db="EMBL/GenBank/DDBJ databases">
        <title>Comparative genomics reveals a dynamic genome evolution in the ectomycorrhizal milk-cap (Lactarius) mushrooms.</title>
        <authorList>
            <consortium name="DOE Joint Genome Institute"/>
            <person name="Lebreton A."/>
            <person name="Tang N."/>
            <person name="Kuo A."/>
            <person name="LaButti K."/>
            <person name="Drula E."/>
            <person name="Barry K."/>
            <person name="Clum A."/>
            <person name="Lipzen A."/>
            <person name="Mousain D."/>
            <person name="Ng V."/>
            <person name="Wang R."/>
            <person name="Wang X."/>
            <person name="Dai Y."/>
            <person name="Henrissat B."/>
            <person name="Grigoriev I.V."/>
            <person name="Guerin-Laguette A."/>
            <person name="Yu F."/>
            <person name="Martin F.M."/>
        </authorList>
    </citation>
    <scope>NUCLEOTIDE SEQUENCE</scope>
    <source>
        <strain evidence="9">QP</strain>
    </source>
</reference>
<keyword evidence="4 7" id="KW-0067">ATP-binding</keyword>
<evidence type="ECO:0000313" key="9">
    <source>
        <dbReference type="EMBL" id="KAH8991657.1"/>
    </source>
</evidence>
<evidence type="ECO:0000256" key="7">
    <source>
        <dbReference type="HAMAP-Rule" id="MF_03150"/>
    </source>
</evidence>
<feature type="active site" description="Acyl-ester intermediate" evidence="7">
    <location>
        <position position="168"/>
    </location>
</feature>
<keyword evidence="7" id="KW-0496">Mitochondrion</keyword>
<keyword evidence="3 7" id="KW-0547">Nucleotide-binding</keyword>
<protein>
    <recommendedName>
        <fullName evidence="7">Glutamyl-tRNA(Gln) amidotransferase subunit A, mitochondrial</fullName>
        <shortName evidence="7">Glu-AdT subunit A</shortName>
        <ecNumber evidence="7">6.3.5.7</ecNumber>
    </recommendedName>
</protein>
<dbReference type="InterPro" id="IPR023631">
    <property type="entry name" value="Amidase_dom"/>
</dbReference>
<dbReference type="GO" id="GO:0070681">
    <property type="term" value="P:glutaminyl-tRNAGln biosynthesis via transamidation"/>
    <property type="evidence" value="ECO:0007669"/>
    <property type="project" value="UniProtKB-UniRule"/>
</dbReference>
<dbReference type="InterPro" id="IPR004412">
    <property type="entry name" value="GatA"/>
</dbReference>
<evidence type="ECO:0000256" key="5">
    <source>
        <dbReference type="ARBA" id="ARBA00022917"/>
    </source>
</evidence>
<evidence type="ECO:0000256" key="6">
    <source>
        <dbReference type="ARBA" id="ARBA00047407"/>
    </source>
</evidence>
<proteinExistence type="inferred from homology"/>
<dbReference type="InterPro" id="IPR036928">
    <property type="entry name" value="AS_sf"/>
</dbReference>
<feature type="active site" description="Charge relay system" evidence="7">
    <location>
        <position position="58"/>
    </location>
</feature>
<comment type="similarity">
    <text evidence="1 7">Belongs to the amidase family. GatA subfamily.</text>
</comment>
<dbReference type="PROSITE" id="PS00571">
    <property type="entry name" value="AMIDASES"/>
    <property type="match status" value="1"/>
</dbReference>
<name>A0AAD4LFM0_9AGAM</name>
<evidence type="ECO:0000256" key="3">
    <source>
        <dbReference type="ARBA" id="ARBA00022741"/>
    </source>
</evidence>
<dbReference type="GO" id="GO:0050567">
    <property type="term" value="F:glutaminyl-tRNA synthase (glutamine-hydrolyzing) activity"/>
    <property type="evidence" value="ECO:0007669"/>
    <property type="project" value="UniProtKB-UniRule"/>
</dbReference>
<dbReference type="PANTHER" id="PTHR11895">
    <property type="entry name" value="TRANSAMIDASE"/>
    <property type="match status" value="1"/>
</dbReference>
<evidence type="ECO:0000259" key="8">
    <source>
        <dbReference type="Pfam" id="PF01425"/>
    </source>
</evidence>
<comment type="function">
    <text evidence="7">Allows the formation of correctly charged Gln-tRNA(Gln) through the transamidation of misacylated Glu-tRNA(Gln) in the mitochondria. The reaction takes place in the presence of glutamine and ATP through an activated gamma-phospho-Glu-tRNA(Gln).</text>
</comment>
<keyword evidence="2 7" id="KW-0436">Ligase</keyword>
<dbReference type="InterPro" id="IPR000120">
    <property type="entry name" value="Amidase"/>
</dbReference>
<dbReference type="GO" id="GO:0032543">
    <property type="term" value="P:mitochondrial translation"/>
    <property type="evidence" value="ECO:0007669"/>
    <property type="project" value="UniProtKB-UniRule"/>
</dbReference>
<dbReference type="HAMAP" id="MF_00120">
    <property type="entry name" value="GatA"/>
    <property type="match status" value="1"/>
</dbReference>
<dbReference type="GO" id="GO:0005524">
    <property type="term" value="F:ATP binding"/>
    <property type="evidence" value="ECO:0007669"/>
    <property type="project" value="UniProtKB-KW"/>
</dbReference>
<keyword evidence="10" id="KW-1185">Reference proteome</keyword>
<dbReference type="Pfam" id="PF01425">
    <property type="entry name" value="Amidase"/>
    <property type="match status" value="2"/>
</dbReference>
<feature type="domain" description="Amidase" evidence="8">
    <location>
        <begin position="333"/>
        <end position="453"/>
    </location>
</feature>
<dbReference type="PANTHER" id="PTHR11895:SF7">
    <property type="entry name" value="GLUTAMYL-TRNA(GLN) AMIDOTRANSFERASE SUBUNIT A, MITOCHONDRIAL"/>
    <property type="match status" value="1"/>
</dbReference>
<sequence>MRRCLPGSLARRRLPSRSLTTSTAQTSWRIAVQNKNASVNALVYVAPDDAGTISEAVKDNICTKNMPTTCSSAMLRDFTSPFDATVVQLLNDSGATIIGKTNCDEFGMGSLNIHSVHGPVVNPYQHPASAMEWHVRERRSAGGSSGGSAAAVAAGMCDVALATDTGGSVRLPASYCGVVGLKPSYGLISRWGVVSFADSLDCVGIIGKNVASTSRVFDVLSKFDERDPTAARSSTREKAQELSSEQMAEGLSCSRDLTDLHIGIPQEYFPASLDSSIVSPFRRVVHALKTRGATVLPVSLPSTRYALSAYYVIASAEASSNLARYDGVQYGLHGTYALTADAFDNYFLQSQRLRQCIRDDFMRVFRVPNPLAESPARNEAGVHVLLHPSAVCTAPHLDEQDGLDAYTQDVLTVPASLAGLPALSVPIMAGAEGDGWPLGVSIVGQWGCEKMVLAVGAAIEDVELKRESLA</sequence>
<dbReference type="Proteomes" id="UP001201163">
    <property type="component" value="Unassembled WGS sequence"/>
</dbReference>
<evidence type="ECO:0000256" key="2">
    <source>
        <dbReference type="ARBA" id="ARBA00022598"/>
    </source>
</evidence>
<feature type="domain" description="Amidase" evidence="8">
    <location>
        <begin position="56"/>
        <end position="328"/>
    </location>
</feature>
<organism evidence="9 10">
    <name type="scientific">Lactarius akahatsu</name>
    <dbReference type="NCBI Taxonomy" id="416441"/>
    <lineage>
        <taxon>Eukaryota</taxon>
        <taxon>Fungi</taxon>
        <taxon>Dikarya</taxon>
        <taxon>Basidiomycota</taxon>
        <taxon>Agaricomycotina</taxon>
        <taxon>Agaricomycetes</taxon>
        <taxon>Russulales</taxon>
        <taxon>Russulaceae</taxon>
        <taxon>Lactarius</taxon>
    </lineage>
</organism>